<dbReference type="AlphaFoldDB" id="A0A0R2HBB5"/>
<dbReference type="PANTHER" id="PTHR42939:SF1">
    <property type="entry name" value="ABC TRANSPORTER ATP-BINDING PROTEIN ALBC-RELATED"/>
    <property type="match status" value="1"/>
</dbReference>
<keyword evidence="3 5" id="KW-0067">ATP-binding</keyword>
<dbReference type="InterPro" id="IPR051782">
    <property type="entry name" value="ABC_Transporter_VariousFunc"/>
</dbReference>
<keyword evidence="2" id="KW-0547">Nucleotide-binding</keyword>
<proteinExistence type="predicted"/>
<dbReference type="PROSITE" id="PS00211">
    <property type="entry name" value="ABC_TRANSPORTER_1"/>
    <property type="match status" value="1"/>
</dbReference>
<dbReference type="EMBL" id="JQBL01000051">
    <property type="protein sequence ID" value="KRN47340.1"/>
    <property type="molecule type" value="Genomic_DNA"/>
</dbReference>
<evidence type="ECO:0000313" key="5">
    <source>
        <dbReference type="EMBL" id="KRN47340.1"/>
    </source>
</evidence>
<dbReference type="Gene3D" id="3.40.50.300">
    <property type="entry name" value="P-loop containing nucleotide triphosphate hydrolases"/>
    <property type="match status" value="1"/>
</dbReference>
<dbReference type="GO" id="GO:0016887">
    <property type="term" value="F:ATP hydrolysis activity"/>
    <property type="evidence" value="ECO:0007669"/>
    <property type="project" value="InterPro"/>
</dbReference>
<keyword evidence="6" id="KW-1185">Reference proteome</keyword>
<dbReference type="GO" id="GO:0005524">
    <property type="term" value="F:ATP binding"/>
    <property type="evidence" value="ECO:0007669"/>
    <property type="project" value="UniProtKB-KW"/>
</dbReference>
<dbReference type="InterPro" id="IPR003593">
    <property type="entry name" value="AAA+_ATPase"/>
</dbReference>
<organism evidence="5 6">
    <name type="scientific">Kandleria vitulina DSM 20405</name>
    <dbReference type="NCBI Taxonomy" id="1410657"/>
    <lineage>
        <taxon>Bacteria</taxon>
        <taxon>Bacillati</taxon>
        <taxon>Bacillota</taxon>
        <taxon>Erysipelotrichia</taxon>
        <taxon>Erysipelotrichales</taxon>
        <taxon>Coprobacillaceae</taxon>
        <taxon>Kandleria</taxon>
    </lineage>
</organism>
<dbReference type="SUPFAM" id="SSF52540">
    <property type="entry name" value="P-loop containing nucleoside triphosphate hydrolases"/>
    <property type="match status" value="1"/>
</dbReference>
<evidence type="ECO:0000256" key="2">
    <source>
        <dbReference type="ARBA" id="ARBA00022741"/>
    </source>
</evidence>
<accession>A0A0R2HBB5</accession>
<dbReference type="InterPro" id="IPR017871">
    <property type="entry name" value="ABC_transporter-like_CS"/>
</dbReference>
<dbReference type="Pfam" id="PF00005">
    <property type="entry name" value="ABC_tran"/>
    <property type="match status" value="1"/>
</dbReference>
<sequence length="291" mass="33644">MENILEVNNINKSFGTHTVLEDVSFKINPGEIIGLVGRNGSGKTTLMKCILGLISIDAGEILFNDSSEYYKNKDLMDQIGYLLDCKLFENLSAYENIKIQEWYKGKRYKKEKEKAIIEDILNLVDLKNDNKKVKAYSFGMKQRLGLALALLGNTRLLILDEPFVGLDPVGIQIIRNFIIKMSKERNMAILISSHQLSEIEGICERYLFISDKRIKAYAYDERRKVIIYTKTQIPEEIKSIIQEKNVTNRVISFWFEEKVFNDVIKCLVTHNVIIKDIKLSKMSLDKLFKEE</sequence>
<name>A0A0R2HBB5_9FIRM</name>
<evidence type="ECO:0000256" key="3">
    <source>
        <dbReference type="ARBA" id="ARBA00022840"/>
    </source>
</evidence>
<dbReference type="PANTHER" id="PTHR42939">
    <property type="entry name" value="ABC TRANSPORTER ATP-BINDING PROTEIN ALBC-RELATED"/>
    <property type="match status" value="1"/>
</dbReference>
<keyword evidence="1" id="KW-0813">Transport</keyword>
<reference evidence="5 6" key="1">
    <citation type="journal article" date="2015" name="Genome Announc.">
        <title>Expanding the biotechnology potential of lactobacilli through comparative genomics of 213 strains and associated genera.</title>
        <authorList>
            <person name="Sun Z."/>
            <person name="Harris H.M."/>
            <person name="McCann A."/>
            <person name="Guo C."/>
            <person name="Argimon S."/>
            <person name="Zhang W."/>
            <person name="Yang X."/>
            <person name="Jeffery I.B."/>
            <person name="Cooney J.C."/>
            <person name="Kagawa T.F."/>
            <person name="Liu W."/>
            <person name="Song Y."/>
            <person name="Salvetti E."/>
            <person name="Wrobel A."/>
            <person name="Rasinkangas P."/>
            <person name="Parkhill J."/>
            <person name="Rea M.C."/>
            <person name="O'Sullivan O."/>
            <person name="Ritari J."/>
            <person name="Douillard F.P."/>
            <person name="Paul Ross R."/>
            <person name="Yang R."/>
            <person name="Briner A.E."/>
            <person name="Felis G.E."/>
            <person name="de Vos W.M."/>
            <person name="Barrangou R."/>
            <person name="Klaenhammer T.R."/>
            <person name="Caufield P.W."/>
            <person name="Cui Y."/>
            <person name="Zhang H."/>
            <person name="O'Toole P.W."/>
        </authorList>
    </citation>
    <scope>NUCLEOTIDE SEQUENCE [LARGE SCALE GENOMIC DNA]</scope>
    <source>
        <strain evidence="5 6">DSM 20405</strain>
    </source>
</reference>
<dbReference type="SMART" id="SM00382">
    <property type="entry name" value="AAA"/>
    <property type="match status" value="1"/>
</dbReference>
<evidence type="ECO:0000259" key="4">
    <source>
        <dbReference type="PROSITE" id="PS50893"/>
    </source>
</evidence>
<protein>
    <submittedName>
        <fullName evidence="5">ABC transporter, ATP-binding protein</fullName>
    </submittedName>
</protein>
<dbReference type="PROSITE" id="PS50893">
    <property type="entry name" value="ABC_TRANSPORTER_2"/>
    <property type="match status" value="1"/>
</dbReference>
<dbReference type="Proteomes" id="UP000051841">
    <property type="component" value="Unassembled WGS sequence"/>
</dbReference>
<evidence type="ECO:0000256" key="1">
    <source>
        <dbReference type="ARBA" id="ARBA00022448"/>
    </source>
</evidence>
<comment type="caution">
    <text evidence="5">The sequence shown here is derived from an EMBL/GenBank/DDBJ whole genome shotgun (WGS) entry which is preliminary data.</text>
</comment>
<dbReference type="InterPro" id="IPR003439">
    <property type="entry name" value="ABC_transporter-like_ATP-bd"/>
</dbReference>
<feature type="domain" description="ABC transporter" evidence="4">
    <location>
        <begin position="5"/>
        <end position="236"/>
    </location>
</feature>
<evidence type="ECO:0000313" key="6">
    <source>
        <dbReference type="Proteomes" id="UP000051841"/>
    </source>
</evidence>
<dbReference type="InterPro" id="IPR027417">
    <property type="entry name" value="P-loop_NTPase"/>
</dbReference>
<dbReference type="PATRIC" id="fig|1410657.5.peg.1746"/>
<gene>
    <name evidence="5" type="ORF">IV49_GL001694</name>
</gene>